<organism evidence="2 3">
    <name type="scientific">Collinsella acetigenes</name>
    <dbReference type="NCBI Taxonomy" id="2713419"/>
    <lineage>
        <taxon>Bacteria</taxon>
        <taxon>Bacillati</taxon>
        <taxon>Actinomycetota</taxon>
        <taxon>Coriobacteriia</taxon>
        <taxon>Coriobacteriales</taxon>
        <taxon>Coriobacteriaceae</taxon>
        <taxon>Collinsella</taxon>
    </lineage>
</organism>
<dbReference type="SUPFAM" id="SSF55008">
    <property type="entry name" value="HMA, heavy metal-associated domain"/>
    <property type="match status" value="1"/>
</dbReference>
<gene>
    <name evidence="2" type="ORF">HF320_03395</name>
</gene>
<dbReference type="Gene3D" id="3.30.70.100">
    <property type="match status" value="1"/>
</dbReference>
<dbReference type="GO" id="GO:0046872">
    <property type="term" value="F:metal ion binding"/>
    <property type="evidence" value="ECO:0007669"/>
    <property type="project" value="InterPro"/>
</dbReference>
<dbReference type="InterPro" id="IPR036163">
    <property type="entry name" value="HMA_dom_sf"/>
</dbReference>
<dbReference type="EMBL" id="JABBCP010000002">
    <property type="protein sequence ID" value="NMF55377.1"/>
    <property type="molecule type" value="Genomic_DNA"/>
</dbReference>
<dbReference type="Pfam" id="PF00403">
    <property type="entry name" value="HMA"/>
    <property type="match status" value="1"/>
</dbReference>
<dbReference type="RefSeq" id="WP_169277069.1">
    <property type="nucleotide sequence ID" value="NZ_JABBCP010000002.1"/>
</dbReference>
<dbReference type="CDD" id="cd00371">
    <property type="entry name" value="HMA"/>
    <property type="match status" value="1"/>
</dbReference>
<comment type="caution">
    <text evidence="2">The sequence shown here is derived from an EMBL/GenBank/DDBJ whole genome shotgun (WGS) entry which is preliminary data.</text>
</comment>
<feature type="domain" description="HMA" evidence="1">
    <location>
        <begin position="1"/>
        <end position="66"/>
    </location>
</feature>
<evidence type="ECO:0000313" key="3">
    <source>
        <dbReference type="Proteomes" id="UP000546970"/>
    </source>
</evidence>
<dbReference type="Proteomes" id="UP000546970">
    <property type="component" value="Unassembled WGS sequence"/>
</dbReference>
<proteinExistence type="predicted"/>
<reference evidence="2 3" key="1">
    <citation type="submission" date="2020-04" db="EMBL/GenBank/DDBJ databases">
        <title>Collinsella sp. KGMB02528 nov., an anaerobic actinobacterium isolated from human feces.</title>
        <authorList>
            <person name="Han K.-I."/>
            <person name="Eom M.K."/>
            <person name="Kim J.-S."/>
            <person name="Lee K.C."/>
            <person name="Suh M.K."/>
            <person name="Park S.-H."/>
            <person name="Lee J.H."/>
            <person name="Kang S.W."/>
            <person name="Park J.-E."/>
            <person name="Oh B.S."/>
            <person name="Yu S.Y."/>
            <person name="Choi S.-H."/>
            <person name="Lee D.H."/>
            <person name="Yoon H."/>
            <person name="Kim B.-Y."/>
            <person name="Lee J.H."/>
            <person name="Lee J.-S."/>
        </authorList>
    </citation>
    <scope>NUCLEOTIDE SEQUENCE [LARGE SCALE GENOMIC DNA]</scope>
    <source>
        <strain evidence="2 3">KGMB02528</strain>
    </source>
</reference>
<protein>
    <submittedName>
        <fullName evidence="2">Heavy-metal-associated domain-containing protein</fullName>
    </submittedName>
</protein>
<name>A0A7X9UBZ5_9ACTN</name>
<keyword evidence="3" id="KW-1185">Reference proteome</keyword>
<sequence>MKYQIKTRGLHCGHCDASVEAALLKVAGVTDADADHETNTVEVECTQDTTPESLTAAIEGASENFAVVSIEIA</sequence>
<accession>A0A7X9UBZ5</accession>
<dbReference type="InterPro" id="IPR006121">
    <property type="entry name" value="HMA_dom"/>
</dbReference>
<dbReference type="AlphaFoldDB" id="A0A7X9UBZ5"/>
<evidence type="ECO:0000259" key="1">
    <source>
        <dbReference type="PROSITE" id="PS50846"/>
    </source>
</evidence>
<evidence type="ECO:0000313" key="2">
    <source>
        <dbReference type="EMBL" id="NMF55377.1"/>
    </source>
</evidence>
<dbReference type="PROSITE" id="PS50846">
    <property type="entry name" value="HMA_2"/>
    <property type="match status" value="1"/>
</dbReference>